<reference evidence="3 4" key="1">
    <citation type="submission" date="2019-05" db="EMBL/GenBank/DDBJ databases">
        <title>Draft Genome Sequences of Six Type Strains of the Genus Massilia.</title>
        <authorList>
            <person name="Miess H."/>
            <person name="Frediansyhah A."/>
            <person name="Gross H."/>
        </authorList>
    </citation>
    <scope>NUCLEOTIDE SEQUENCE [LARGE SCALE GENOMIC DNA]</scope>
    <source>
        <strain evidence="3 4">DSMZ 26121</strain>
    </source>
</reference>
<reference evidence="2 5" key="2">
    <citation type="submission" date="2020-08" db="EMBL/GenBank/DDBJ databases">
        <title>Genomic Encyclopedia of Type Strains, Phase III (KMG-III): the genomes of soil and plant-associated and newly described type strains.</title>
        <authorList>
            <person name="Whitman W."/>
        </authorList>
    </citation>
    <scope>NUCLEOTIDE SEQUENCE [LARGE SCALE GENOMIC DNA]</scope>
    <source>
        <strain evidence="2 5">CECT 7753</strain>
    </source>
</reference>
<feature type="domain" description="LysM" evidence="1">
    <location>
        <begin position="179"/>
        <end position="226"/>
    </location>
</feature>
<dbReference type="SMART" id="SM00257">
    <property type="entry name" value="LysM"/>
    <property type="match status" value="1"/>
</dbReference>
<dbReference type="InterPro" id="IPR018392">
    <property type="entry name" value="LysM"/>
</dbReference>
<evidence type="ECO:0000313" key="4">
    <source>
        <dbReference type="Proteomes" id="UP000298763"/>
    </source>
</evidence>
<dbReference type="Proteomes" id="UP000584325">
    <property type="component" value="Unassembled WGS sequence"/>
</dbReference>
<name>A0A4P8HLP8_9BURK</name>
<dbReference type="Proteomes" id="UP000298763">
    <property type="component" value="Chromosome"/>
</dbReference>
<protein>
    <submittedName>
        <fullName evidence="3">LysM peptidoglycan-binding domain-containing protein</fullName>
    </submittedName>
</protein>
<evidence type="ECO:0000313" key="5">
    <source>
        <dbReference type="Proteomes" id="UP000584325"/>
    </source>
</evidence>
<dbReference type="Gene3D" id="3.10.350.10">
    <property type="entry name" value="LysM domain"/>
    <property type="match status" value="1"/>
</dbReference>
<evidence type="ECO:0000313" key="2">
    <source>
        <dbReference type="EMBL" id="MBB3219835.1"/>
    </source>
</evidence>
<proteinExistence type="predicted"/>
<dbReference type="PROSITE" id="PS51782">
    <property type="entry name" value="LYSM"/>
    <property type="match status" value="1"/>
</dbReference>
<dbReference type="Pfam" id="PF19266">
    <property type="entry name" value="CIS_tube"/>
    <property type="match status" value="1"/>
</dbReference>
<gene>
    <name evidence="3" type="ORF">FCL38_05085</name>
    <name evidence="2" type="ORF">FHS02_000622</name>
</gene>
<dbReference type="SUPFAM" id="SSF54106">
    <property type="entry name" value="LysM domain"/>
    <property type="match status" value="1"/>
</dbReference>
<dbReference type="OrthoDB" id="9815939at2"/>
<dbReference type="Pfam" id="PF01476">
    <property type="entry name" value="LysM"/>
    <property type="match status" value="1"/>
</dbReference>
<dbReference type="RefSeq" id="WP_137312752.1">
    <property type="nucleotide sequence ID" value="NZ_CP040017.1"/>
</dbReference>
<keyword evidence="4" id="KW-1185">Reference proteome</keyword>
<evidence type="ECO:0000259" key="1">
    <source>
        <dbReference type="PROSITE" id="PS51782"/>
    </source>
</evidence>
<dbReference type="EMBL" id="CP040017">
    <property type="protein sequence ID" value="QCP09866.1"/>
    <property type="molecule type" value="Genomic_DNA"/>
</dbReference>
<evidence type="ECO:0000313" key="3">
    <source>
        <dbReference type="EMBL" id="QCP09866.1"/>
    </source>
</evidence>
<dbReference type="InterPro" id="IPR036779">
    <property type="entry name" value="LysM_dom_sf"/>
</dbReference>
<dbReference type="AlphaFoldDB" id="A0A4P8HLP8"/>
<dbReference type="CDD" id="cd00118">
    <property type="entry name" value="LysM"/>
    <property type="match status" value="1"/>
</dbReference>
<organism evidence="2 5">
    <name type="scientific">Pseudoduganella umbonata</name>
    <dbReference type="NCBI Taxonomy" id="864828"/>
    <lineage>
        <taxon>Bacteria</taxon>
        <taxon>Pseudomonadati</taxon>
        <taxon>Pseudomonadota</taxon>
        <taxon>Betaproteobacteria</taxon>
        <taxon>Burkholderiales</taxon>
        <taxon>Oxalobacteraceae</taxon>
        <taxon>Telluria group</taxon>
        <taxon>Pseudoduganella</taxon>
    </lineage>
</organism>
<dbReference type="EMBL" id="JACHXS010000001">
    <property type="protein sequence ID" value="MBB3219835.1"/>
    <property type="molecule type" value="Genomic_DNA"/>
</dbReference>
<sequence length="230" mass="25433">MQQLQKAMLVAEYDAGLDFIEVQYNPGEFSLEKGAQIAEVAIPGIDSPVLQFVRGQTEKLTVELFFDTTEQGMGSGATSVTTLTDPVYSMVKIEPARHAPPIVSFVWNTAFPGAHMSSFSGNQGRNEFRGLVESVRQKFTLFSPEGVPLRATLTLTLREYKTLDEQLHQLNLSSPDRTHGHVVQQGETLAAIARRYYGRATDWRGIAEGNGIEDPRRLRPGTVLAVPTLR</sequence>
<accession>A0A4P8HLP8</accession>
<dbReference type="InterPro" id="IPR045361">
    <property type="entry name" value="CIS_tube_prot_N"/>
</dbReference>